<dbReference type="GO" id="GO:0042910">
    <property type="term" value="F:xenobiotic transmembrane transporter activity"/>
    <property type="evidence" value="ECO:0007669"/>
    <property type="project" value="TreeGrafter"/>
</dbReference>
<feature type="transmembrane region" description="Helical" evidence="1">
    <location>
        <begin position="12"/>
        <end position="30"/>
    </location>
</feature>
<feature type="transmembrane region" description="Helical" evidence="1">
    <location>
        <begin position="873"/>
        <end position="893"/>
    </location>
</feature>
<feature type="transmembrane region" description="Helical" evidence="1">
    <location>
        <begin position="382"/>
        <end position="403"/>
    </location>
</feature>
<evidence type="ECO:0000256" key="1">
    <source>
        <dbReference type="SAM" id="Phobius"/>
    </source>
</evidence>
<dbReference type="Gene3D" id="1.20.1640.10">
    <property type="entry name" value="Multidrug efflux transporter AcrB transmembrane domain"/>
    <property type="match status" value="2"/>
</dbReference>
<dbReference type="SUPFAM" id="SSF82866">
    <property type="entry name" value="Multidrug efflux transporter AcrB transmembrane domain"/>
    <property type="match status" value="2"/>
</dbReference>
<dbReference type="SUPFAM" id="SSF82693">
    <property type="entry name" value="Multidrug efflux transporter AcrB pore domain, PN1, PN2, PC1 and PC2 subdomains"/>
    <property type="match status" value="3"/>
</dbReference>
<dbReference type="InterPro" id="IPR027463">
    <property type="entry name" value="AcrB_DN_DC_subdom"/>
</dbReference>
<accession>A0A365XRE7</accession>
<dbReference type="Pfam" id="PF00873">
    <property type="entry name" value="ACR_tran"/>
    <property type="match status" value="1"/>
</dbReference>
<feature type="transmembrane region" description="Helical" evidence="1">
    <location>
        <begin position="847"/>
        <end position="866"/>
    </location>
</feature>
<feature type="transmembrane region" description="Helical" evidence="1">
    <location>
        <begin position="356"/>
        <end position="376"/>
    </location>
</feature>
<keyword evidence="3" id="KW-1185">Reference proteome</keyword>
<dbReference type="Proteomes" id="UP000253410">
    <property type="component" value="Unassembled WGS sequence"/>
</dbReference>
<dbReference type="Gene3D" id="3.30.2090.10">
    <property type="entry name" value="Multidrug efflux transporter AcrB TolC docking domain, DN and DC subdomains"/>
    <property type="match status" value="2"/>
</dbReference>
<sequence length="1005" mass="110514">MKQYFVAYRNPIAVMTAIIILGGLFAYGKIRSALFPEITFPKIKIIAEAGQQPVNKMMITVTRPLELAIKQVPDLQTIRSVTSRGSCEIAAFMDWSADIDISQQRISSRIEEIKNTLPPDISIRVERMNPSILPVSGYTLEGTGLSPIDLKYLATYTIKPFLSQVEGVAEIRVIGGKNKEYWVELDRGKMNTLGITPEMIGNALNQTNFIKSNGYLTDYRLLYLTVTDALVSNRQQLENIVISNNGQRIVLLKDIAAVGIREAKEYIKINANGHEGVLIAVIKQPNANLVDVSDRMERQLAVLRKTLPAQVKIAPYYVQADFVQDAIRSVTDSLWVGLLLAILVAVIFLRSAKASFTIMISIPVTLLLTLIVLYTTGQTFNIMTLGAIAAAIGLIIDDAIVVVEQLHRTHEEHPGEPGNMVVHKAIDYLLPAMVGSSLSTIVIFLPFVLMTGVAGAYFKVMTNTMIVTLICSFLVTWLVLPVIYLLLGKKHIPQKLPPGHTLKRQRWVTFFITRPWLSVLLVLVLIIAAVLILPRLETGFLPEMDEGSIVMDYSSPPGTSLEETDRILREVEKIITATPEVAAYSRRTGTQMGFFITEPNRGDYLIQLKKDRRVSTNEVIDKLRQKIEASQPALRVDFGQVIGDMLGDLMTSVQPVEVKIFGNDPQALQVLARQVAAVVKGVKGTADVFDGIVIAGPGINITLNTVALAQYGITPASLQYQLQAAQEGNVAGSVFEKEQLSPIRLVYPGNSRLKVAEIGQLQVFLPGGKLRPVTDFARIEMQGGDAEINRENLQSMGLVTARLNNSGLGTVMKKVDQEIHARIQLPQGYSIMYGGAYAEQQQSFRELLMILITASLLVFGVILFLYRSVQDALIILLVAVLGITGSYIALYITGTPLNVGSYTGLIMIVGIIGENAIFTFLQFHESMLHTEDADEAIVYAISTRLRPKLMTALGAIVALMPIALGIGTGAQLHQPLAIAVIGGFLVAMPLLLIVLPAFMRWRYKR</sequence>
<gene>
    <name evidence="2" type="ORF">DF182_20395</name>
</gene>
<dbReference type="PANTHER" id="PTHR32063">
    <property type="match status" value="1"/>
</dbReference>
<dbReference type="PRINTS" id="PR00702">
    <property type="entry name" value="ACRIFLAVINRP"/>
</dbReference>
<feature type="transmembrane region" description="Helical" evidence="1">
    <location>
        <begin position="333"/>
        <end position="349"/>
    </location>
</feature>
<organism evidence="2 3">
    <name type="scientific">Chitinophaga flava</name>
    <dbReference type="NCBI Taxonomy" id="2259036"/>
    <lineage>
        <taxon>Bacteria</taxon>
        <taxon>Pseudomonadati</taxon>
        <taxon>Bacteroidota</taxon>
        <taxon>Chitinophagia</taxon>
        <taxon>Chitinophagales</taxon>
        <taxon>Chitinophagaceae</taxon>
        <taxon>Chitinophaga</taxon>
    </lineage>
</organism>
<dbReference type="PANTHER" id="PTHR32063:SF24">
    <property type="entry name" value="CATION EFFLUX SYSTEM (ACRB_ACRD_ACRF FAMILY)"/>
    <property type="match status" value="1"/>
</dbReference>
<evidence type="ECO:0000313" key="3">
    <source>
        <dbReference type="Proteomes" id="UP000253410"/>
    </source>
</evidence>
<dbReference type="OrthoDB" id="636130at2"/>
<dbReference type="Gene3D" id="3.30.70.1430">
    <property type="entry name" value="Multidrug efflux transporter AcrB pore domain"/>
    <property type="match status" value="2"/>
</dbReference>
<proteinExistence type="predicted"/>
<dbReference type="RefSeq" id="WP_113617653.1">
    <property type="nucleotide sequence ID" value="NZ_QFFJ01000002.1"/>
</dbReference>
<feature type="transmembrane region" description="Helical" evidence="1">
    <location>
        <begin position="508"/>
        <end position="533"/>
    </location>
</feature>
<dbReference type="SUPFAM" id="SSF82714">
    <property type="entry name" value="Multidrug efflux transporter AcrB TolC docking domain, DN and DC subdomains"/>
    <property type="match status" value="2"/>
</dbReference>
<dbReference type="GO" id="GO:0005886">
    <property type="term" value="C:plasma membrane"/>
    <property type="evidence" value="ECO:0007669"/>
    <property type="project" value="TreeGrafter"/>
</dbReference>
<keyword evidence="1" id="KW-0812">Transmembrane</keyword>
<name>A0A365XRE7_9BACT</name>
<comment type="caution">
    <text evidence="2">The sequence shown here is derived from an EMBL/GenBank/DDBJ whole genome shotgun (WGS) entry which is preliminary data.</text>
</comment>
<evidence type="ECO:0000313" key="2">
    <source>
        <dbReference type="EMBL" id="RBL88912.1"/>
    </source>
</evidence>
<keyword evidence="1" id="KW-1133">Transmembrane helix</keyword>
<dbReference type="AlphaFoldDB" id="A0A365XRE7"/>
<feature type="transmembrane region" description="Helical" evidence="1">
    <location>
        <begin position="976"/>
        <end position="999"/>
    </location>
</feature>
<dbReference type="Gene3D" id="3.30.70.1320">
    <property type="entry name" value="Multidrug efflux transporter AcrB pore domain like"/>
    <property type="match status" value="1"/>
</dbReference>
<feature type="transmembrane region" description="Helical" evidence="1">
    <location>
        <begin position="949"/>
        <end position="970"/>
    </location>
</feature>
<dbReference type="EMBL" id="QFFJ01000002">
    <property type="protein sequence ID" value="RBL88912.1"/>
    <property type="molecule type" value="Genomic_DNA"/>
</dbReference>
<protein>
    <submittedName>
        <fullName evidence="2">Acriflavine resistance protein B</fullName>
    </submittedName>
</protein>
<feature type="transmembrane region" description="Helical" evidence="1">
    <location>
        <begin position="464"/>
        <end position="487"/>
    </location>
</feature>
<feature type="transmembrane region" description="Helical" evidence="1">
    <location>
        <begin position="428"/>
        <end position="458"/>
    </location>
</feature>
<feature type="transmembrane region" description="Helical" evidence="1">
    <location>
        <begin position="899"/>
        <end position="921"/>
    </location>
</feature>
<keyword evidence="1" id="KW-0472">Membrane</keyword>
<dbReference type="Gene3D" id="3.30.70.1440">
    <property type="entry name" value="Multidrug efflux transporter AcrB pore domain"/>
    <property type="match status" value="1"/>
</dbReference>
<dbReference type="InterPro" id="IPR001036">
    <property type="entry name" value="Acrflvin-R"/>
</dbReference>
<reference evidence="2 3" key="1">
    <citation type="submission" date="2018-05" db="EMBL/GenBank/DDBJ databases">
        <title>Chitinophaga sp. K3CV102501T nov., isolated from isolated from a monsoon evergreen broad-leaved forest soil.</title>
        <authorList>
            <person name="Lv Y."/>
        </authorList>
    </citation>
    <scope>NUCLEOTIDE SEQUENCE [LARGE SCALE GENOMIC DNA]</scope>
    <source>
        <strain evidence="2 3">GDMCC 1.1325</strain>
    </source>
</reference>